<dbReference type="PANTHER" id="PTHR22677">
    <property type="entry name" value="ANKYRIN REPEAT DOMAIN-CONTAINING PROTEIN 60"/>
    <property type="match status" value="1"/>
</dbReference>
<keyword evidence="3" id="KW-1185">Reference proteome</keyword>
<gene>
    <name evidence="2" type="ORF">MNEG_6694</name>
</gene>
<keyword evidence="1" id="KW-0040">ANK repeat</keyword>
<dbReference type="RefSeq" id="XP_013900287.1">
    <property type="nucleotide sequence ID" value="XM_014044833.1"/>
</dbReference>
<proteinExistence type="predicted"/>
<dbReference type="PROSITE" id="PS50297">
    <property type="entry name" value="ANK_REP_REGION"/>
    <property type="match status" value="3"/>
</dbReference>
<dbReference type="InterPro" id="IPR002110">
    <property type="entry name" value="Ankyrin_rpt"/>
</dbReference>
<reference evidence="2 3" key="1">
    <citation type="journal article" date="2013" name="BMC Genomics">
        <title>Reconstruction of the lipid metabolism for the microalga Monoraphidium neglectum from its genome sequence reveals characteristics suitable for biofuel production.</title>
        <authorList>
            <person name="Bogen C."/>
            <person name="Al-Dilaimi A."/>
            <person name="Albersmeier A."/>
            <person name="Wichmann J."/>
            <person name="Grundmann M."/>
            <person name="Rupp O."/>
            <person name="Lauersen K.J."/>
            <person name="Blifernez-Klassen O."/>
            <person name="Kalinowski J."/>
            <person name="Goesmann A."/>
            <person name="Mussgnug J.H."/>
            <person name="Kruse O."/>
        </authorList>
    </citation>
    <scope>NUCLEOTIDE SEQUENCE [LARGE SCALE GENOMIC DNA]</scope>
    <source>
        <strain evidence="2 3">SAG 48.87</strain>
    </source>
</reference>
<evidence type="ECO:0000256" key="1">
    <source>
        <dbReference type="PROSITE-ProRule" id="PRU00023"/>
    </source>
</evidence>
<dbReference type="GeneID" id="25739570"/>
<organism evidence="2 3">
    <name type="scientific">Monoraphidium neglectum</name>
    <dbReference type="NCBI Taxonomy" id="145388"/>
    <lineage>
        <taxon>Eukaryota</taxon>
        <taxon>Viridiplantae</taxon>
        <taxon>Chlorophyta</taxon>
        <taxon>core chlorophytes</taxon>
        <taxon>Chlorophyceae</taxon>
        <taxon>CS clade</taxon>
        <taxon>Sphaeropleales</taxon>
        <taxon>Selenastraceae</taxon>
        <taxon>Monoraphidium</taxon>
    </lineage>
</organism>
<dbReference type="Pfam" id="PF12796">
    <property type="entry name" value="Ank_2"/>
    <property type="match status" value="1"/>
</dbReference>
<dbReference type="Proteomes" id="UP000054498">
    <property type="component" value="Unassembled WGS sequence"/>
</dbReference>
<protein>
    <submittedName>
        <fullName evidence="2">Uncharacterized protein</fullName>
    </submittedName>
</protein>
<name>A0A0D2JQB9_9CHLO</name>
<accession>A0A0D2JQB9</accession>
<feature type="repeat" description="ANK" evidence="1">
    <location>
        <begin position="146"/>
        <end position="167"/>
    </location>
</feature>
<dbReference type="PRINTS" id="PR01415">
    <property type="entry name" value="ANKYRIN"/>
</dbReference>
<dbReference type="PROSITE" id="PS50088">
    <property type="entry name" value="ANK_REPEAT"/>
    <property type="match status" value="3"/>
</dbReference>
<dbReference type="KEGG" id="mng:MNEG_6694"/>
<dbReference type="SUPFAM" id="SSF48403">
    <property type="entry name" value="Ankyrin repeat"/>
    <property type="match status" value="1"/>
</dbReference>
<dbReference type="STRING" id="145388.A0A0D2JQB9"/>
<dbReference type="InterPro" id="IPR036770">
    <property type="entry name" value="Ankyrin_rpt-contain_sf"/>
</dbReference>
<dbReference type="Pfam" id="PF00023">
    <property type="entry name" value="Ank"/>
    <property type="match status" value="1"/>
</dbReference>
<dbReference type="EMBL" id="KK101332">
    <property type="protein sequence ID" value="KIZ01268.1"/>
    <property type="molecule type" value="Genomic_DNA"/>
</dbReference>
<evidence type="ECO:0000313" key="3">
    <source>
        <dbReference type="Proteomes" id="UP000054498"/>
    </source>
</evidence>
<sequence length="208" mass="20844">MASSFGWALRGGALRDADCGHDPLLCNCSAASTATQTLDELEFARSACQAAAAGRADKLAGILQRAPDAVHSDGGKGTSGYTPLHYAARAGHLECAALLLRAGACVDARTVQGRATPLHRAAHVGSLDVVKLLVAAGADGLTQDADGETALHKAAAEGHAAVAAFLIAAFTGACGLRDRRGRVPRDRAAGAAAALEWPEQEGGAGGGG</sequence>
<dbReference type="PANTHER" id="PTHR22677:SF4">
    <property type="entry name" value="USHER SYNDROME TYPE-1G PROTEIN-LIKE PROTEIN"/>
    <property type="match status" value="1"/>
</dbReference>
<evidence type="ECO:0000313" key="2">
    <source>
        <dbReference type="EMBL" id="KIZ01268.1"/>
    </source>
</evidence>
<dbReference type="InterPro" id="IPR039323">
    <property type="entry name" value="ANKRD_45/46/60"/>
</dbReference>
<dbReference type="OrthoDB" id="567660at2759"/>
<dbReference type="SMART" id="SM00248">
    <property type="entry name" value="ANK"/>
    <property type="match status" value="3"/>
</dbReference>
<feature type="repeat" description="ANK" evidence="1">
    <location>
        <begin position="113"/>
        <end position="145"/>
    </location>
</feature>
<dbReference type="AlphaFoldDB" id="A0A0D2JQB9"/>
<feature type="repeat" description="ANK" evidence="1">
    <location>
        <begin position="79"/>
        <end position="111"/>
    </location>
</feature>
<dbReference type="Gene3D" id="1.25.40.20">
    <property type="entry name" value="Ankyrin repeat-containing domain"/>
    <property type="match status" value="2"/>
</dbReference>